<evidence type="ECO:0000256" key="3">
    <source>
        <dbReference type="ARBA" id="ARBA00022452"/>
    </source>
</evidence>
<evidence type="ECO:0000256" key="8">
    <source>
        <dbReference type="ARBA" id="ARBA00023136"/>
    </source>
</evidence>
<gene>
    <name evidence="15" type="ORF">MUB46_20555</name>
</gene>
<dbReference type="SUPFAM" id="SSF56935">
    <property type="entry name" value="Porins"/>
    <property type="match status" value="1"/>
</dbReference>
<comment type="similarity">
    <text evidence="10 11">Belongs to the TonB-dependent receptor family.</text>
</comment>
<reference evidence="15 16" key="1">
    <citation type="submission" date="2022-04" db="EMBL/GenBank/DDBJ databases">
        <authorList>
            <person name="Ye Y.-Q."/>
            <person name="Du Z.-J."/>
        </authorList>
    </citation>
    <scope>NUCLEOTIDE SEQUENCE [LARGE SCALE GENOMIC DNA]</scope>
    <source>
        <strain evidence="15 16">A6E488</strain>
    </source>
</reference>
<evidence type="ECO:0000256" key="12">
    <source>
        <dbReference type="SAM" id="MobiDB-lite"/>
    </source>
</evidence>
<dbReference type="PANTHER" id="PTHR30069:SF53">
    <property type="entry name" value="COLICIN I RECEPTOR-RELATED"/>
    <property type="match status" value="1"/>
</dbReference>
<evidence type="ECO:0000259" key="13">
    <source>
        <dbReference type="Pfam" id="PF00593"/>
    </source>
</evidence>
<name>A0AAW5R1W3_9HYPH</name>
<feature type="domain" description="TonB-dependent receptor plug" evidence="14">
    <location>
        <begin position="78"/>
        <end position="184"/>
    </location>
</feature>
<keyword evidence="15" id="KW-0675">Receptor</keyword>
<evidence type="ECO:0000313" key="16">
    <source>
        <dbReference type="Proteomes" id="UP001320898"/>
    </source>
</evidence>
<dbReference type="EMBL" id="JALIDZ010000011">
    <property type="protein sequence ID" value="MCT8974265.1"/>
    <property type="molecule type" value="Genomic_DNA"/>
</dbReference>
<organism evidence="15 16">
    <name type="scientific">Microbaculum marinisediminis</name>
    <dbReference type="NCBI Taxonomy" id="2931392"/>
    <lineage>
        <taxon>Bacteria</taxon>
        <taxon>Pseudomonadati</taxon>
        <taxon>Pseudomonadota</taxon>
        <taxon>Alphaproteobacteria</taxon>
        <taxon>Hyphomicrobiales</taxon>
        <taxon>Tepidamorphaceae</taxon>
        <taxon>Microbaculum</taxon>
    </lineage>
</organism>
<evidence type="ECO:0000256" key="5">
    <source>
        <dbReference type="ARBA" id="ARBA00022729"/>
    </source>
</evidence>
<dbReference type="PANTHER" id="PTHR30069">
    <property type="entry name" value="TONB-DEPENDENT OUTER MEMBRANE RECEPTOR"/>
    <property type="match status" value="1"/>
</dbReference>
<feature type="region of interest" description="Disordered" evidence="12">
    <location>
        <begin position="34"/>
        <end position="53"/>
    </location>
</feature>
<dbReference type="Pfam" id="PF00593">
    <property type="entry name" value="TonB_dep_Rec_b-barrel"/>
    <property type="match status" value="1"/>
</dbReference>
<evidence type="ECO:0000256" key="2">
    <source>
        <dbReference type="ARBA" id="ARBA00022448"/>
    </source>
</evidence>
<dbReference type="PROSITE" id="PS52016">
    <property type="entry name" value="TONB_DEPENDENT_REC_3"/>
    <property type="match status" value="1"/>
</dbReference>
<evidence type="ECO:0000259" key="14">
    <source>
        <dbReference type="Pfam" id="PF07715"/>
    </source>
</evidence>
<dbReference type="Pfam" id="PF07715">
    <property type="entry name" value="Plug"/>
    <property type="match status" value="1"/>
</dbReference>
<keyword evidence="9 10" id="KW-0998">Cell outer membrane</keyword>
<evidence type="ECO:0000256" key="6">
    <source>
        <dbReference type="ARBA" id="ARBA00023065"/>
    </source>
</evidence>
<protein>
    <submittedName>
        <fullName evidence="15">TonB-dependent receptor</fullName>
    </submittedName>
</protein>
<evidence type="ECO:0000256" key="4">
    <source>
        <dbReference type="ARBA" id="ARBA00022692"/>
    </source>
</evidence>
<evidence type="ECO:0000256" key="10">
    <source>
        <dbReference type="PROSITE-ProRule" id="PRU01360"/>
    </source>
</evidence>
<keyword evidence="6" id="KW-0406">Ion transport</keyword>
<dbReference type="Proteomes" id="UP001320898">
    <property type="component" value="Unassembled WGS sequence"/>
</dbReference>
<dbReference type="Gene3D" id="2.40.170.20">
    <property type="entry name" value="TonB-dependent receptor, beta-barrel domain"/>
    <property type="match status" value="1"/>
</dbReference>
<proteinExistence type="inferred from homology"/>
<dbReference type="InterPro" id="IPR012910">
    <property type="entry name" value="Plug_dom"/>
</dbReference>
<keyword evidence="4 10" id="KW-0812">Transmembrane</keyword>
<evidence type="ECO:0000313" key="15">
    <source>
        <dbReference type="EMBL" id="MCT8974265.1"/>
    </source>
</evidence>
<dbReference type="InterPro" id="IPR037066">
    <property type="entry name" value="Plug_dom_sf"/>
</dbReference>
<keyword evidence="7 11" id="KW-0798">TonB box</keyword>
<evidence type="ECO:0000256" key="7">
    <source>
        <dbReference type="ARBA" id="ARBA00023077"/>
    </source>
</evidence>
<keyword evidence="5" id="KW-0732">Signal</keyword>
<dbReference type="Gene3D" id="2.170.130.10">
    <property type="entry name" value="TonB-dependent receptor, plug domain"/>
    <property type="match status" value="1"/>
</dbReference>
<dbReference type="GO" id="GO:0006811">
    <property type="term" value="P:monoatomic ion transport"/>
    <property type="evidence" value="ECO:0007669"/>
    <property type="project" value="UniProtKB-KW"/>
</dbReference>
<dbReference type="AlphaFoldDB" id="A0AAW5R1W3"/>
<dbReference type="GO" id="GO:0009279">
    <property type="term" value="C:cell outer membrane"/>
    <property type="evidence" value="ECO:0007669"/>
    <property type="project" value="UniProtKB-SubCell"/>
</dbReference>
<dbReference type="CDD" id="cd01347">
    <property type="entry name" value="ligand_gated_channel"/>
    <property type="match status" value="1"/>
</dbReference>
<dbReference type="InterPro" id="IPR000531">
    <property type="entry name" value="Beta-barrel_TonB"/>
</dbReference>
<evidence type="ECO:0000256" key="1">
    <source>
        <dbReference type="ARBA" id="ARBA00004571"/>
    </source>
</evidence>
<dbReference type="InterPro" id="IPR036942">
    <property type="entry name" value="Beta-barrel_TonB_sf"/>
</dbReference>
<comment type="subcellular location">
    <subcellularLocation>
        <location evidence="1 10">Cell outer membrane</location>
        <topology evidence="1 10">Multi-pass membrane protein</topology>
    </subcellularLocation>
</comment>
<evidence type="ECO:0000256" key="11">
    <source>
        <dbReference type="RuleBase" id="RU003357"/>
    </source>
</evidence>
<dbReference type="InterPro" id="IPR039426">
    <property type="entry name" value="TonB-dep_rcpt-like"/>
</dbReference>
<sequence length="664" mass="71678">MPKSVLTGSSEPRLHSVSVVILIAALALAPAPRASAQDVRSADDETASDGRFAPVSEAAAVTLDEITVSPNRTATPDRAVGSTVTVITGEELEEQQIRVVSDVLRQVPGVAVNRTGGIGDFTQVRIRGAEGNQTMVRIDGIEMNDPAFGSEFDFGNLLVQDVARIEVLRGPQSALYGSDAIGGVINIVTRRGDGAPSATVSAEGGSFGTFRGHASVSASDDRFDLLVSAVGLSTDGISSADEANGNLEKDAYRNGTGLIKFGIHPTEDIDLAFVGRFTNFMREGDADIGGIGPIDAFNDSRGEQLFGRVQGTFRMFEGRWEHIFGATRTDQTTDYLADKAVTSTYRGDKNKLDYQSNLYLEQETVPASHTLTFLAEHETQGVKVDSLWSNLDRTIESTGLVGQYQLGLFDSLFVTAAVRHDVNDLFEDADTYRLTGAYTIDATGTKLRASYGTGVKNPTMFELYGYTQTYRGNPNLKPEQAAGWDVGIDQALWGERVVADATYFDMRITDLITGAGTTSVNMPGESRIHGVELGVSVSPLDNLFVRASYTYTDGKDATGADLVRRPPHLASLDVNYVFLDGRANANLSVVYNGAQKDWVYDAVYNRSVLTLDAYTLVNVAGSYKLSDTAELFGRVDNLFDEQYQEVWGYGTPGRAAYAGLRLAF</sequence>
<accession>A0AAW5R1W3</accession>
<keyword evidence="8 10" id="KW-0472">Membrane</keyword>
<dbReference type="GO" id="GO:0015889">
    <property type="term" value="P:cobalamin transport"/>
    <property type="evidence" value="ECO:0007669"/>
    <property type="project" value="TreeGrafter"/>
</dbReference>
<dbReference type="RefSeq" id="WP_261617850.1">
    <property type="nucleotide sequence ID" value="NZ_JALIDZ010000011.1"/>
</dbReference>
<comment type="caution">
    <text evidence="15">The sequence shown here is derived from an EMBL/GenBank/DDBJ whole genome shotgun (WGS) entry which is preliminary data.</text>
</comment>
<evidence type="ECO:0000256" key="9">
    <source>
        <dbReference type="ARBA" id="ARBA00023237"/>
    </source>
</evidence>
<feature type="domain" description="TonB-dependent receptor-like beta-barrel" evidence="13">
    <location>
        <begin position="308"/>
        <end position="638"/>
    </location>
</feature>
<keyword evidence="2 10" id="KW-0813">Transport</keyword>
<keyword evidence="16" id="KW-1185">Reference proteome</keyword>
<keyword evidence="3 10" id="KW-1134">Transmembrane beta strand</keyword>